<protein>
    <submittedName>
        <fullName evidence="2">Uncharacterized protein</fullName>
    </submittedName>
</protein>
<gene>
    <name evidence="2" type="ORF">CYLTODRAFT_97314</name>
</gene>
<evidence type="ECO:0000313" key="2">
    <source>
        <dbReference type="EMBL" id="KIY71779.1"/>
    </source>
</evidence>
<evidence type="ECO:0000256" key="1">
    <source>
        <dbReference type="SAM" id="MobiDB-lite"/>
    </source>
</evidence>
<feature type="region of interest" description="Disordered" evidence="1">
    <location>
        <begin position="62"/>
        <end position="88"/>
    </location>
</feature>
<sequence>MTDVEYQRTTQNARREIHTPKEKHHNIPNPPTPPQLPPTTDFSYLHNVIVDAVAFKPSSMGSMNSKTTQNHQCVPSPTSPYSAASGAGPPGTLDVASTISTSLITVSAGFFTTTSEADATPSTATTSVSSSGASPLTISTSLLLSSTPASPSRTVGSTSMPSSIALMSFWTTTRMGGMKTRQE</sequence>
<keyword evidence="3" id="KW-1185">Reference proteome</keyword>
<name>A0A0D7BNN1_9AGAR</name>
<reference evidence="2 3" key="1">
    <citation type="journal article" date="2015" name="Fungal Genet. Biol.">
        <title>Evolution of novel wood decay mechanisms in Agaricales revealed by the genome sequences of Fistulina hepatica and Cylindrobasidium torrendii.</title>
        <authorList>
            <person name="Floudas D."/>
            <person name="Held B.W."/>
            <person name="Riley R."/>
            <person name="Nagy L.G."/>
            <person name="Koehler G."/>
            <person name="Ransdell A.S."/>
            <person name="Younus H."/>
            <person name="Chow J."/>
            <person name="Chiniquy J."/>
            <person name="Lipzen A."/>
            <person name="Tritt A."/>
            <person name="Sun H."/>
            <person name="Haridas S."/>
            <person name="LaButti K."/>
            <person name="Ohm R.A."/>
            <person name="Kues U."/>
            <person name="Blanchette R.A."/>
            <person name="Grigoriev I.V."/>
            <person name="Minto R.E."/>
            <person name="Hibbett D.S."/>
        </authorList>
    </citation>
    <scope>NUCLEOTIDE SEQUENCE [LARGE SCALE GENOMIC DNA]</scope>
    <source>
        <strain evidence="2 3">FP15055 ss-10</strain>
    </source>
</reference>
<evidence type="ECO:0000313" key="3">
    <source>
        <dbReference type="Proteomes" id="UP000054007"/>
    </source>
</evidence>
<dbReference type="Proteomes" id="UP000054007">
    <property type="component" value="Unassembled WGS sequence"/>
</dbReference>
<organism evidence="2 3">
    <name type="scientific">Cylindrobasidium torrendii FP15055 ss-10</name>
    <dbReference type="NCBI Taxonomy" id="1314674"/>
    <lineage>
        <taxon>Eukaryota</taxon>
        <taxon>Fungi</taxon>
        <taxon>Dikarya</taxon>
        <taxon>Basidiomycota</taxon>
        <taxon>Agaricomycotina</taxon>
        <taxon>Agaricomycetes</taxon>
        <taxon>Agaricomycetidae</taxon>
        <taxon>Agaricales</taxon>
        <taxon>Marasmiineae</taxon>
        <taxon>Physalacriaceae</taxon>
        <taxon>Cylindrobasidium</taxon>
    </lineage>
</organism>
<proteinExistence type="predicted"/>
<accession>A0A0D7BNN1</accession>
<feature type="region of interest" description="Disordered" evidence="1">
    <location>
        <begin position="1"/>
        <end position="36"/>
    </location>
</feature>
<dbReference type="AlphaFoldDB" id="A0A0D7BNN1"/>
<feature type="compositionally biased region" description="Polar residues" evidence="1">
    <location>
        <begin position="62"/>
        <end position="82"/>
    </location>
</feature>
<dbReference type="EMBL" id="KN880450">
    <property type="protein sequence ID" value="KIY71779.1"/>
    <property type="molecule type" value="Genomic_DNA"/>
</dbReference>